<accession>A0ABS6S2I1</accession>
<evidence type="ECO:0000259" key="1">
    <source>
        <dbReference type="PROSITE" id="PS51833"/>
    </source>
</evidence>
<dbReference type="Pfam" id="PF08668">
    <property type="entry name" value="HDOD"/>
    <property type="match status" value="1"/>
</dbReference>
<sequence>MTIKRIPVVVRLLDIINAHREFPAMSRTITLVSKQTATGSDASVTELTNTILDDFALSNKLLRMVNTAAYIKYHGAGRITTVSRAVYILGFHHVRDAALSLLLFEQIKNKALAMELRESFVMSFMSGVIAKEMGKKLGVHDVEEAFICSMFHDLGKLLTRFYLPDEQRKIKDLAVTQSATEDETAPSVINASYDTVGMEVAKHWNFSDNIVHCMHKIPLYKLTKPKTDLETIRCLVLFSNKLCELINKTKPNSEDWKKALDTFKHRFDTCFKADEKMISDVMEASFNEVKSYCDNFNLSMGHSHFLQNLEFVVKGQDAAGKGKKHAEPGARSPMQILDGLLDNEEESSEVMTPEDVLAKGILEIANALLESFSLNDILRMILEVLYRGMEFTRVVISIRSPKEPYMEGRFGFGQSIDKLVKGFRFQVEKTSEDVFNISLSRDSIVLINNVHDVEVQSCIPTWLRTVFNANTFIVIPITLRKAPIALIYGDWVSVDPKALHPKRLRYVKTLRNQAMLAIKHSM</sequence>
<protein>
    <submittedName>
        <fullName evidence="2">HDOD domain-containing protein</fullName>
    </submittedName>
</protein>
<organism evidence="2 3">
    <name type="scientific">Candidatus Magnetobacterium casense</name>
    <dbReference type="NCBI Taxonomy" id="1455061"/>
    <lineage>
        <taxon>Bacteria</taxon>
        <taxon>Pseudomonadati</taxon>
        <taxon>Nitrospirota</taxon>
        <taxon>Thermodesulfovibrionia</taxon>
        <taxon>Thermodesulfovibrionales</taxon>
        <taxon>Candidatus Magnetobacteriaceae</taxon>
        <taxon>Candidatus Magnetobacterium</taxon>
    </lineage>
</organism>
<evidence type="ECO:0000313" key="2">
    <source>
        <dbReference type="EMBL" id="MBV6342847.1"/>
    </source>
</evidence>
<keyword evidence="3" id="KW-1185">Reference proteome</keyword>
<dbReference type="RefSeq" id="WP_218253460.1">
    <property type="nucleotide sequence ID" value="NZ_JABXWD010000360.1"/>
</dbReference>
<proteinExistence type="predicted"/>
<gene>
    <name evidence="2" type="ORF">HWQ67_14770</name>
</gene>
<dbReference type="EMBL" id="JABXWD010000360">
    <property type="protein sequence ID" value="MBV6342847.1"/>
    <property type="molecule type" value="Genomic_DNA"/>
</dbReference>
<dbReference type="Proteomes" id="UP001196980">
    <property type="component" value="Unassembled WGS sequence"/>
</dbReference>
<dbReference type="PANTHER" id="PTHR33525:SF4">
    <property type="entry name" value="CYCLIC DI-GMP PHOSPHODIESTERASE CDGJ"/>
    <property type="match status" value="1"/>
</dbReference>
<feature type="domain" description="HDOD" evidence="1">
    <location>
        <begin position="22"/>
        <end position="220"/>
    </location>
</feature>
<dbReference type="PANTHER" id="PTHR33525">
    <property type="match status" value="1"/>
</dbReference>
<evidence type="ECO:0000313" key="3">
    <source>
        <dbReference type="Proteomes" id="UP001196980"/>
    </source>
</evidence>
<name>A0ABS6S2I1_9BACT</name>
<comment type="caution">
    <text evidence="2">The sequence shown here is derived from an EMBL/GenBank/DDBJ whole genome shotgun (WGS) entry which is preliminary data.</text>
</comment>
<dbReference type="InterPro" id="IPR052340">
    <property type="entry name" value="RNase_Y/CdgJ"/>
</dbReference>
<reference evidence="2 3" key="1">
    <citation type="journal article" date="2020" name="J Geophys Res Biogeosci">
        <title>Magnetotaxis as an Adaptation to Enable Bacterial Shuttling of Microbial Sulfur and Sulfur Cycling Across Aquatic Oxic#Anoxic Interfaces.</title>
        <authorList>
            <person name="Li J."/>
            <person name="Liu P."/>
            <person name="Wang J."/>
            <person name="Roberts A.P."/>
            <person name="Pan Y."/>
        </authorList>
    </citation>
    <scope>NUCLEOTIDE SEQUENCE [LARGE SCALE GENOMIC DNA]</scope>
    <source>
        <strain evidence="2 3">MYR-1_YQ</strain>
    </source>
</reference>
<dbReference type="InterPro" id="IPR013976">
    <property type="entry name" value="HDOD"/>
</dbReference>
<dbReference type="PROSITE" id="PS51833">
    <property type="entry name" value="HDOD"/>
    <property type="match status" value="1"/>
</dbReference>